<accession>A0A7W3TMV5</accession>
<dbReference type="Proteomes" id="UP000523196">
    <property type="component" value="Unassembled WGS sequence"/>
</dbReference>
<gene>
    <name evidence="1" type="ORF">H4F98_11815</name>
</gene>
<organism evidence="1 2">
    <name type="scientific">Marilutibacter spongiae</name>
    <dbReference type="NCBI Taxonomy" id="2025720"/>
    <lineage>
        <taxon>Bacteria</taxon>
        <taxon>Pseudomonadati</taxon>
        <taxon>Pseudomonadota</taxon>
        <taxon>Gammaproteobacteria</taxon>
        <taxon>Lysobacterales</taxon>
        <taxon>Lysobacteraceae</taxon>
        <taxon>Marilutibacter</taxon>
    </lineage>
</organism>
<keyword evidence="2" id="KW-1185">Reference proteome</keyword>
<sequence>MLIKVLGCGVSEATELDREHVDALVLRNKMMYPRQSNNVPHAANCPLSSSPLNCSRRPNAWREVRLREIARRLRPART</sequence>
<protein>
    <submittedName>
        <fullName evidence="1">Uncharacterized protein</fullName>
    </submittedName>
</protein>
<dbReference type="EMBL" id="JACHTF010000012">
    <property type="protein sequence ID" value="MBB1061255.1"/>
    <property type="molecule type" value="Genomic_DNA"/>
</dbReference>
<reference evidence="1 2" key="1">
    <citation type="submission" date="2020-08" db="EMBL/GenBank/DDBJ databases">
        <authorList>
            <person name="Xu S."/>
            <person name="Li A."/>
        </authorList>
    </citation>
    <scope>NUCLEOTIDE SEQUENCE [LARGE SCALE GENOMIC DNA]</scope>
    <source>
        <strain evidence="1 2">119BY6-57</strain>
    </source>
</reference>
<name>A0A7W3TMV5_9GAMM</name>
<evidence type="ECO:0000313" key="1">
    <source>
        <dbReference type="EMBL" id="MBB1061255.1"/>
    </source>
</evidence>
<dbReference type="AlphaFoldDB" id="A0A7W3TMV5"/>
<proteinExistence type="predicted"/>
<evidence type="ECO:0000313" key="2">
    <source>
        <dbReference type="Proteomes" id="UP000523196"/>
    </source>
</evidence>
<dbReference type="RefSeq" id="WP_182687907.1">
    <property type="nucleotide sequence ID" value="NZ_JACHTF010000012.1"/>
</dbReference>
<comment type="caution">
    <text evidence="1">The sequence shown here is derived from an EMBL/GenBank/DDBJ whole genome shotgun (WGS) entry which is preliminary data.</text>
</comment>